<evidence type="ECO:0000259" key="1">
    <source>
        <dbReference type="PROSITE" id="PS50104"/>
    </source>
</evidence>
<evidence type="ECO:0000313" key="2">
    <source>
        <dbReference type="EMBL" id="GGX33744.1"/>
    </source>
</evidence>
<accession>A0ABQ2XTL0</accession>
<dbReference type="RefSeq" id="WP_190054764.1">
    <property type="nucleotide sequence ID" value="NZ_BMWC01000018.1"/>
</dbReference>
<dbReference type="Pfam" id="PF13676">
    <property type="entry name" value="TIR_2"/>
    <property type="match status" value="1"/>
</dbReference>
<proteinExistence type="predicted"/>
<gene>
    <name evidence="2" type="ORF">GCM10010383_75100</name>
</gene>
<dbReference type="Gene3D" id="3.40.50.10140">
    <property type="entry name" value="Toll/interleukin-1 receptor homology (TIR) domain"/>
    <property type="match status" value="1"/>
</dbReference>
<keyword evidence="3" id="KW-1185">Reference proteome</keyword>
<dbReference type="InterPro" id="IPR035897">
    <property type="entry name" value="Toll_tir_struct_dom_sf"/>
</dbReference>
<dbReference type="Proteomes" id="UP000617743">
    <property type="component" value="Unassembled WGS sequence"/>
</dbReference>
<feature type="domain" description="TIR" evidence="1">
    <location>
        <begin position="1"/>
        <end position="123"/>
    </location>
</feature>
<dbReference type="InterPro" id="IPR000157">
    <property type="entry name" value="TIR_dom"/>
</dbReference>
<evidence type="ECO:0000313" key="3">
    <source>
        <dbReference type="Proteomes" id="UP000617743"/>
    </source>
</evidence>
<reference evidence="3" key="1">
    <citation type="journal article" date="2019" name="Int. J. Syst. Evol. Microbiol.">
        <title>The Global Catalogue of Microorganisms (GCM) 10K type strain sequencing project: providing services to taxonomists for standard genome sequencing and annotation.</title>
        <authorList>
            <consortium name="The Broad Institute Genomics Platform"/>
            <consortium name="The Broad Institute Genome Sequencing Center for Infectious Disease"/>
            <person name="Wu L."/>
            <person name="Ma J."/>
        </authorList>
    </citation>
    <scope>NUCLEOTIDE SEQUENCE [LARGE SCALE GENOMIC DNA]</scope>
    <source>
        <strain evidence="3">JCM 4866</strain>
    </source>
</reference>
<dbReference type="EMBL" id="BMWC01000018">
    <property type="protein sequence ID" value="GGX33744.1"/>
    <property type="molecule type" value="Genomic_DNA"/>
</dbReference>
<organism evidence="2 3">
    <name type="scientific">Streptomyces lomondensis</name>
    <dbReference type="NCBI Taxonomy" id="68229"/>
    <lineage>
        <taxon>Bacteria</taxon>
        <taxon>Bacillati</taxon>
        <taxon>Actinomycetota</taxon>
        <taxon>Actinomycetes</taxon>
        <taxon>Kitasatosporales</taxon>
        <taxon>Streptomycetaceae</taxon>
        <taxon>Streptomyces</taxon>
    </lineage>
</organism>
<comment type="caution">
    <text evidence="2">The sequence shown here is derived from an EMBL/GenBank/DDBJ whole genome shotgun (WGS) entry which is preliminary data.</text>
</comment>
<name>A0ABQ2XTL0_9ACTN</name>
<sequence>MQSTFISYGSPDEAFARKLYEVLRQHGVVTFFFPEMATLGERIDTEIYSRLHQHDRVILICSEASLNRAGVLHEIQETLDREARDGGATYLLPIMLDDYVLTAWKEVHPVLAERINRRVVGDFRRAREGEAEFNASVARLLDALKAVRPAI</sequence>
<dbReference type="SUPFAM" id="SSF52200">
    <property type="entry name" value="Toll/Interleukin receptor TIR domain"/>
    <property type="match status" value="1"/>
</dbReference>
<dbReference type="PROSITE" id="PS50104">
    <property type="entry name" value="TIR"/>
    <property type="match status" value="1"/>
</dbReference>
<protein>
    <recommendedName>
        <fullName evidence="1">TIR domain-containing protein</fullName>
    </recommendedName>
</protein>